<keyword evidence="2" id="KW-1185">Reference proteome</keyword>
<dbReference type="EMBL" id="SMMG02000006">
    <property type="protein sequence ID" value="KAA3469851.1"/>
    <property type="molecule type" value="Genomic_DNA"/>
</dbReference>
<dbReference type="Proteomes" id="UP000325315">
    <property type="component" value="Unassembled WGS sequence"/>
</dbReference>
<sequence length="106" mass="12036">MRAKPTKEFSVFYVDAVIMLASQVETIGKTIDGLSLGKHVTPVMQYDVTGADGKIIQALPGVVKRIKDHNPLLVFNSLTNKRRNQILKRCWLNSFQFSELNFRTLK</sequence>
<comment type="caution">
    <text evidence="1">The sequence shown here is derived from an EMBL/GenBank/DDBJ whole genome shotgun (WGS) entry which is preliminary data.</text>
</comment>
<dbReference type="AlphaFoldDB" id="A0A5B6VL82"/>
<accession>A0A5B6VL82</accession>
<gene>
    <name evidence="1" type="ORF">EPI10_015603</name>
</gene>
<reference evidence="2" key="1">
    <citation type="journal article" date="2019" name="Plant Biotechnol. J.">
        <title>Genome sequencing of the Australian wild diploid species Gossypium australe highlights disease resistance and delayed gland morphogenesis.</title>
        <authorList>
            <person name="Cai Y."/>
            <person name="Cai X."/>
            <person name="Wang Q."/>
            <person name="Wang P."/>
            <person name="Zhang Y."/>
            <person name="Cai C."/>
            <person name="Xu Y."/>
            <person name="Wang K."/>
            <person name="Zhou Z."/>
            <person name="Wang C."/>
            <person name="Geng S."/>
            <person name="Li B."/>
            <person name="Dong Q."/>
            <person name="Hou Y."/>
            <person name="Wang H."/>
            <person name="Ai P."/>
            <person name="Liu Z."/>
            <person name="Yi F."/>
            <person name="Sun M."/>
            <person name="An G."/>
            <person name="Cheng J."/>
            <person name="Zhang Y."/>
            <person name="Shi Q."/>
            <person name="Xie Y."/>
            <person name="Shi X."/>
            <person name="Chang Y."/>
            <person name="Huang F."/>
            <person name="Chen Y."/>
            <person name="Hong S."/>
            <person name="Mi L."/>
            <person name="Sun Q."/>
            <person name="Zhang L."/>
            <person name="Zhou B."/>
            <person name="Peng R."/>
            <person name="Zhang X."/>
            <person name="Liu F."/>
        </authorList>
    </citation>
    <scope>NUCLEOTIDE SEQUENCE [LARGE SCALE GENOMIC DNA]</scope>
    <source>
        <strain evidence="2">cv. PA1801</strain>
    </source>
</reference>
<name>A0A5B6VL82_9ROSI</name>
<evidence type="ECO:0000313" key="2">
    <source>
        <dbReference type="Proteomes" id="UP000325315"/>
    </source>
</evidence>
<organism evidence="1 2">
    <name type="scientific">Gossypium australe</name>
    <dbReference type="NCBI Taxonomy" id="47621"/>
    <lineage>
        <taxon>Eukaryota</taxon>
        <taxon>Viridiplantae</taxon>
        <taxon>Streptophyta</taxon>
        <taxon>Embryophyta</taxon>
        <taxon>Tracheophyta</taxon>
        <taxon>Spermatophyta</taxon>
        <taxon>Magnoliopsida</taxon>
        <taxon>eudicotyledons</taxon>
        <taxon>Gunneridae</taxon>
        <taxon>Pentapetalae</taxon>
        <taxon>rosids</taxon>
        <taxon>malvids</taxon>
        <taxon>Malvales</taxon>
        <taxon>Malvaceae</taxon>
        <taxon>Malvoideae</taxon>
        <taxon>Gossypium</taxon>
    </lineage>
</organism>
<evidence type="ECO:0000313" key="1">
    <source>
        <dbReference type="EMBL" id="KAA3469851.1"/>
    </source>
</evidence>
<protein>
    <submittedName>
        <fullName evidence="1">Uncharacterized protein</fullName>
    </submittedName>
</protein>
<proteinExistence type="predicted"/>